<comment type="caution">
    <text evidence="1">The sequence shown here is derived from an EMBL/GenBank/DDBJ whole genome shotgun (WGS) entry which is preliminary data.</text>
</comment>
<evidence type="ECO:0000313" key="2">
    <source>
        <dbReference type="Proteomes" id="UP000618754"/>
    </source>
</evidence>
<accession>A0ABR7X9A8</accession>
<dbReference type="RefSeq" id="WP_191176984.1">
    <property type="nucleotide sequence ID" value="NZ_JACWMW010000004.1"/>
</dbReference>
<dbReference type="EMBL" id="JACWMW010000004">
    <property type="protein sequence ID" value="MBD1387142.1"/>
    <property type="molecule type" value="Genomic_DNA"/>
</dbReference>
<proteinExistence type="predicted"/>
<sequence length="210" mass="21970">MKTQRYLFLLSIICLSSLLIKCKKGDDGPIGPAGAKGDTGAAGANGANGAAGATGATGPAGATGTANVIYSDWITPATYTKTTIFSTFNFTYDIAASKVTQAILDKGTVLVYGKLAGYNPTIWPADQVSALPIVINYLSGATPEIDTWSARSTVGHIQINMTNNNNVYGSLSNAHSFRYVIIPGGLHTTAAAKVNFKNYAEVKQAFHLTD</sequence>
<dbReference type="Pfam" id="PF01391">
    <property type="entry name" value="Collagen"/>
    <property type="match status" value="1"/>
</dbReference>
<name>A0ABR7X9A8_9SPHI</name>
<dbReference type="Proteomes" id="UP000618754">
    <property type="component" value="Unassembled WGS sequence"/>
</dbReference>
<protein>
    <recommendedName>
        <fullName evidence="3">Collagen-like protein</fullName>
    </recommendedName>
</protein>
<gene>
    <name evidence="1" type="ORF">IDJ75_17780</name>
</gene>
<dbReference type="InterPro" id="IPR008160">
    <property type="entry name" value="Collagen"/>
</dbReference>
<keyword evidence="2" id="KW-1185">Reference proteome</keyword>
<evidence type="ECO:0000313" key="1">
    <source>
        <dbReference type="EMBL" id="MBD1387142.1"/>
    </source>
</evidence>
<evidence type="ECO:0008006" key="3">
    <source>
        <dbReference type="Google" id="ProtNLM"/>
    </source>
</evidence>
<organism evidence="1 2">
    <name type="scientific">Mucilaginibacter rigui</name>
    <dbReference type="NCBI Taxonomy" id="534635"/>
    <lineage>
        <taxon>Bacteria</taxon>
        <taxon>Pseudomonadati</taxon>
        <taxon>Bacteroidota</taxon>
        <taxon>Sphingobacteriia</taxon>
        <taxon>Sphingobacteriales</taxon>
        <taxon>Sphingobacteriaceae</taxon>
        <taxon>Mucilaginibacter</taxon>
    </lineage>
</organism>
<reference evidence="1 2" key="1">
    <citation type="submission" date="2020-09" db="EMBL/GenBank/DDBJ databases">
        <title>Novel species of Mucilaginibacter isolated from a glacier on the Tibetan Plateau.</title>
        <authorList>
            <person name="Liu Q."/>
            <person name="Xin Y.-H."/>
        </authorList>
    </citation>
    <scope>NUCLEOTIDE SEQUENCE [LARGE SCALE GENOMIC DNA]</scope>
    <source>
        <strain evidence="1 2">CGMCC 1.13878</strain>
    </source>
</reference>